<comment type="caution">
    <text evidence="1">The sequence shown here is derived from an EMBL/GenBank/DDBJ whole genome shotgun (WGS) entry which is preliminary data.</text>
</comment>
<protein>
    <submittedName>
        <fullName evidence="1">18542_t:CDS:1</fullName>
    </submittedName>
</protein>
<accession>A0ACA9N321</accession>
<evidence type="ECO:0000313" key="1">
    <source>
        <dbReference type="EMBL" id="CAG8623022.1"/>
    </source>
</evidence>
<name>A0ACA9N321_9GLOM</name>
<evidence type="ECO:0000313" key="2">
    <source>
        <dbReference type="Proteomes" id="UP000789920"/>
    </source>
</evidence>
<proteinExistence type="predicted"/>
<dbReference type="Proteomes" id="UP000789920">
    <property type="component" value="Unassembled WGS sequence"/>
</dbReference>
<sequence length="269" mass="30510">MPIPTPLHNDHLHHNRLPEDKLHYDFVLLKHRATENYTLLNANQHAIYNTVLFAINHNQPAIIFVDGPGGSGKMFLYSVLLDKIRSSRHIVLAIASSGIVSLLLKEGVTAHSQFKILFDLYKDSICNIPHSSDLAILLQQSTLILWDEALMSNHYAFECVDRTLKDLMKALNPALKHKPFGGKVIIFGEDFHQILPVIPKGRRKDIVGFYFANWLLEIEDQCLHDLINFVYSDLNTNANNFHYLIDCAILASKNTDVSLVNSTVMFILP</sequence>
<reference evidence="1" key="1">
    <citation type="submission" date="2021-06" db="EMBL/GenBank/DDBJ databases">
        <authorList>
            <person name="Kallberg Y."/>
            <person name="Tangrot J."/>
            <person name="Rosling A."/>
        </authorList>
    </citation>
    <scope>NUCLEOTIDE SEQUENCE</scope>
    <source>
        <strain evidence="1">MA461A</strain>
    </source>
</reference>
<gene>
    <name evidence="1" type="ORF">RPERSI_LOCUS6793</name>
</gene>
<feature type="non-terminal residue" evidence="1">
    <location>
        <position position="269"/>
    </location>
</feature>
<dbReference type="EMBL" id="CAJVQC010011019">
    <property type="protein sequence ID" value="CAG8623022.1"/>
    <property type="molecule type" value="Genomic_DNA"/>
</dbReference>
<organism evidence="1 2">
    <name type="scientific">Racocetra persica</name>
    <dbReference type="NCBI Taxonomy" id="160502"/>
    <lineage>
        <taxon>Eukaryota</taxon>
        <taxon>Fungi</taxon>
        <taxon>Fungi incertae sedis</taxon>
        <taxon>Mucoromycota</taxon>
        <taxon>Glomeromycotina</taxon>
        <taxon>Glomeromycetes</taxon>
        <taxon>Diversisporales</taxon>
        <taxon>Gigasporaceae</taxon>
        <taxon>Racocetra</taxon>
    </lineage>
</organism>
<keyword evidence="2" id="KW-1185">Reference proteome</keyword>